<feature type="compositionally biased region" description="Pro residues" evidence="1">
    <location>
        <begin position="241"/>
        <end position="251"/>
    </location>
</feature>
<evidence type="ECO:0000313" key="2">
    <source>
        <dbReference type="EMBL" id="WOJ97486.1"/>
    </source>
</evidence>
<feature type="region of interest" description="Disordered" evidence="1">
    <location>
        <begin position="240"/>
        <end position="262"/>
    </location>
</feature>
<sequence>MHDRTRQETIAIVGFGDLGERLSSLLPRPEWHCFGLRRSANAVPQGVESVAIDLRNAHSLSVLEKLRPDALVVALSPADRSAEGYQTGFPEAMANIVSGLGDHRPRAGFFVSSTRVYRESSGAWIDEESDTADSDPHVAAILAAEQIFLEGVNSAVVLRAGGLYGSGPGPLLKRVAAGKLTAEEPPRFANRIHRDDVAGFMAAALTGKVTLDQRIVNLVDDAPAPLQDLESWLCTQLGLPYEPPRSAPPGETPSHKRIRNERLRSSGYTLQFPDYRKGYAEVLHRWMAHSEREDGLDLH</sequence>
<dbReference type="InterPro" id="IPR051783">
    <property type="entry name" value="NAD(P)-dependent_oxidoreduct"/>
</dbReference>
<gene>
    <name evidence="2" type="ORF">R0137_02680</name>
</gene>
<keyword evidence="3" id="KW-1185">Reference proteome</keyword>
<dbReference type="RefSeq" id="WP_407328351.1">
    <property type="nucleotide sequence ID" value="NZ_CP136865.1"/>
</dbReference>
<name>A0ABZ0IHH6_9GAMM</name>
<dbReference type="InterPro" id="IPR036291">
    <property type="entry name" value="NAD(P)-bd_dom_sf"/>
</dbReference>
<protein>
    <submittedName>
        <fullName evidence="2">Epimerase</fullName>
    </submittedName>
</protein>
<reference evidence="2 3" key="1">
    <citation type="submission" date="2023-10" db="EMBL/GenBank/DDBJ databases">
        <title>Two novel species belonging to the OM43/NOR5 clade.</title>
        <authorList>
            <person name="Park M."/>
        </authorList>
    </citation>
    <scope>NUCLEOTIDE SEQUENCE [LARGE SCALE GENOMIC DNA]</scope>
    <source>
        <strain evidence="2 3">IMCC45268</strain>
    </source>
</reference>
<dbReference type="PANTHER" id="PTHR48079:SF6">
    <property type="entry name" value="NAD(P)-BINDING DOMAIN-CONTAINING PROTEIN-RELATED"/>
    <property type="match status" value="1"/>
</dbReference>
<dbReference type="EMBL" id="CP136865">
    <property type="protein sequence ID" value="WOJ97486.1"/>
    <property type="molecule type" value="Genomic_DNA"/>
</dbReference>
<proteinExistence type="predicted"/>
<accession>A0ABZ0IHH6</accession>
<organism evidence="2 3">
    <name type="scientific">Congregibacter brevis</name>
    <dbReference type="NCBI Taxonomy" id="3081201"/>
    <lineage>
        <taxon>Bacteria</taxon>
        <taxon>Pseudomonadati</taxon>
        <taxon>Pseudomonadota</taxon>
        <taxon>Gammaproteobacteria</taxon>
        <taxon>Cellvibrionales</taxon>
        <taxon>Halieaceae</taxon>
        <taxon>Congregibacter</taxon>
    </lineage>
</organism>
<evidence type="ECO:0000256" key="1">
    <source>
        <dbReference type="SAM" id="MobiDB-lite"/>
    </source>
</evidence>
<dbReference type="Proteomes" id="UP001626549">
    <property type="component" value="Chromosome"/>
</dbReference>
<dbReference type="PANTHER" id="PTHR48079">
    <property type="entry name" value="PROTEIN YEEZ"/>
    <property type="match status" value="1"/>
</dbReference>
<dbReference type="SUPFAM" id="SSF51735">
    <property type="entry name" value="NAD(P)-binding Rossmann-fold domains"/>
    <property type="match status" value="1"/>
</dbReference>
<dbReference type="Gene3D" id="3.40.50.720">
    <property type="entry name" value="NAD(P)-binding Rossmann-like Domain"/>
    <property type="match status" value="1"/>
</dbReference>
<evidence type="ECO:0000313" key="3">
    <source>
        <dbReference type="Proteomes" id="UP001626549"/>
    </source>
</evidence>